<gene>
    <name evidence="9" type="ORF">C446_11162</name>
</gene>
<keyword evidence="10" id="KW-1185">Reference proteome</keyword>
<dbReference type="SUPFAM" id="SSF53223">
    <property type="entry name" value="Aminoacid dehydrogenase-like, N-terminal domain"/>
    <property type="match status" value="1"/>
</dbReference>
<dbReference type="InterPro" id="IPR036291">
    <property type="entry name" value="NAD(P)-bd_dom_sf"/>
</dbReference>
<dbReference type="STRING" id="1227454.C446_11162"/>
<feature type="domain" description="Glutamate/phenylalanine/leucine/valine/L-tryptophan dehydrogenase C-terminal" evidence="8">
    <location>
        <begin position="197"/>
        <end position="426"/>
    </location>
</feature>
<dbReference type="Pfam" id="PF00208">
    <property type="entry name" value="ELFV_dehydrog"/>
    <property type="match status" value="1"/>
</dbReference>
<evidence type="ECO:0000256" key="6">
    <source>
        <dbReference type="RuleBase" id="RU004417"/>
    </source>
</evidence>
<evidence type="ECO:0000256" key="4">
    <source>
        <dbReference type="PIRNR" id="PIRNR000185"/>
    </source>
</evidence>
<evidence type="ECO:0000256" key="1">
    <source>
        <dbReference type="ARBA" id="ARBA00006382"/>
    </source>
</evidence>
<dbReference type="Proteomes" id="UP000011607">
    <property type="component" value="Unassembled WGS sequence"/>
</dbReference>
<dbReference type="GO" id="GO:0004352">
    <property type="term" value="F:glutamate dehydrogenase (NAD+) activity"/>
    <property type="evidence" value="ECO:0007669"/>
    <property type="project" value="TreeGrafter"/>
</dbReference>
<dbReference type="Gene3D" id="3.40.50.10860">
    <property type="entry name" value="Leucine Dehydrogenase, chain A, domain 1"/>
    <property type="match status" value="1"/>
</dbReference>
<dbReference type="InterPro" id="IPR006095">
    <property type="entry name" value="Glu/Leu/Phe/Val/Trp_DH"/>
</dbReference>
<dbReference type="RefSeq" id="WP_006673139.1">
    <property type="nucleotide sequence ID" value="NZ_AOMA01000111.1"/>
</dbReference>
<dbReference type="SMART" id="SM00839">
    <property type="entry name" value="ELFV_dehydrog"/>
    <property type="match status" value="1"/>
</dbReference>
<comment type="similarity">
    <text evidence="1 4 6">Belongs to the Glu/Leu/Phe/Val dehydrogenases family.</text>
</comment>
<dbReference type="SUPFAM" id="SSF51735">
    <property type="entry name" value="NAD(P)-binding Rossmann-fold domains"/>
    <property type="match status" value="1"/>
</dbReference>
<proteinExistence type="inferred from homology"/>
<evidence type="ECO:0000259" key="8">
    <source>
        <dbReference type="SMART" id="SM00839"/>
    </source>
</evidence>
<feature type="site" description="Important for catalysis" evidence="5">
    <location>
        <position position="156"/>
    </location>
</feature>
<evidence type="ECO:0000313" key="10">
    <source>
        <dbReference type="Proteomes" id="UP000011607"/>
    </source>
</evidence>
<dbReference type="eggNOG" id="arCOG01352">
    <property type="taxonomic scope" value="Archaea"/>
</dbReference>
<dbReference type="OrthoDB" id="169549at2157"/>
<feature type="region of interest" description="Disordered" evidence="7">
    <location>
        <begin position="1"/>
        <end position="22"/>
    </location>
</feature>
<dbReference type="InterPro" id="IPR006096">
    <property type="entry name" value="Glu/Leu/Phe/Val/Trp_DH_C"/>
</dbReference>
<dbReference type="InterPro" id="IPR006097">
    <property type="entry name" value="Glu/Leu/Phe/Val/Trp_DH_dimer"/>
</dbReference>
<dbReference type="AlphaFoldDB" id="M0LXK8"/>
<name>M0LXK8_9EURY</name>
<dbReference type="PANTHER" id="PTHR11606:SF13">
    <property type="entry name" value="GLUTAMATE DEHYDROGENASE 1, MITOCHONDRIAL"/>
    <property type="match status" value="1"/>
</dbReference>
<keyword evidence="3 4" id="KW-0560">Oxidoreductase</keyword>
<sequence>MSPFHDSLDDGPQSTAPDLDAPWTYATTATRRLGLGESIEQRLLHPHGRQRIPVPFERDDGTVDVCDGYRVRHDGVRGPFLGPHRYVPDLDGDDCAGLALAATVRAAVAGVSFGGAAGGIAVEPSELTRTERVRLTRAYADRIDGVGPNDDVLAPDVGTDRRTMARFASAVSDRVDRPETATVVGKPPALGGLRELAVTGGRSVASVARDILETDHDRPLSEATAAVYGASSVGSAAARRLESRGGTVTAMCSQQAGIAADDGAGLDTDLVPSYLRRPGALAEFDDGTMTGTENVLGHSSDVLLLAANTTAVTAENAAKVEADLVVEGAVGSVTPGGQRALEERGVDVVPAVLATVGRPIAAHLEWVRSVGRDRTSSARVTNEFEYALADAVGDVRERRDRCNLTWREAAYSVGCSRLAAAREVMR</sequence>
<dbReference type="PANTHER" id="PTHR11606">
    <property type="entry name" value="GLUTAMATE DEHYDROGENASE"/>
    <property type="match status" value="1"/>
</dbReference>
<comment type="caution">
    <text evidence="9">The sequence shown here is derived from an EMBL/GenBank/DDBJ whole genome shotgun (WGS) entry which is preliminary data.</text>
</comment>
<reference evidence="9 10" key="1">
    <citation type="journal article" date="2014" name="PLoS Genet.">
        <title>Phylogenetically driven sequencing of extremely halophilic archaea reveals strategies for static and dynamic osmo-response.</title>
        <authorList>
            <person name="Becker E.A."/>
            <person name="Seitzer P.M."/>
            <person name="Tritt A."/>
            <person name="Larsen D."/>
            <person name="Krusor M."/>
            <person name="Yao A.I."/>
            <person name="Wu D."/>
            <person name="Madern D."/>
            <person name="Eisen J.A."/>
            <person name="Darling A.E."/>
            <person name="Facciotti M.T."/>
        </authorList>
    </citation>
    <scope>NUCLEOTIDE SEQUENCE [LARGE SCALE GENOMIC DNA]</scope>
    <source>
        <strain evidence="9 10">JCM 10879</strain>
    </source>
</reference>
<dbReference type="GO" id="GO:0006538">
    <property type="term" value="P:L-glutamate catabolic process"/>
    <property type="evidence" value="ECO:0007669"/>
    <property type="project" value="TreeGrafter"/>
</dbReference>
<dbReference type="PIRSF" id="PIRSF000185">
    <property type="entry name" value="Glu_DH"/>
    <property type="match status" value="1"/>
</dbReference>
<dbReference type="Gene3D" id="3.40.50.720">
    <property type="entry name" value="NAD(P)-binding Rossmann-like Domain"/>
    <property type="match status" value="1"/>
</dbReference>
<evidence type="ECO:0000313" key="9">
    <source>
        <dbReference type="EMBL" id="EMA36840.1"/>
    </source>
</evidence>
<evidence type="ECO:0000256" key="2">
    <source>
        <dbReference type="ARBA" id="ARBA00011643"/>
    </source>
</evidence>
<organism evidence="9 10">
    <name type="scientific">Halobiforma nitratireducens JCM 10879</name>
    <dbReference type="NCBI Taxonomy" id="1227454"/>
    <lineage>
        <taxon>Archaea</taxon>
        <taxon>Methanobacteriati</taxon>
        <taxon>Methanobacteriota</taxon>
        <taxon>Stenosarchaea group</taxon>
        <taxon>Halobacteria</taxon>
        <taxon>Halobacteriales</taxon>
        <taxon>Natrialbaceae</taxon>
        <taxon>Halobiforma</taxon>
    </lineage>
</organism>
<dbReference type="InterPro" id="IPR046346">
    <property type="entry name" value="Aminoacid_DH-like_N_sf"/>
</dbReference>
<dbReference type="EMBL" id="AOMA01000111">
    <property type="protein sequence ID" value="EMA36840.1"/>
    <property type="molecule type" value="Genomic_DNA"/>
</dbReference>
<dbReference type="PRINTS" id="PR00082">
    <property type="entry name" value="GLFDHDRGNASE"/>
</dbReference>
<evidence type="ECO:0000256" key="7">
    <source>
        <dbReference type="SAM" id="MobiDB-lite"/>
    </source>
</evidence>
<dbReference type="Pfam" id="PF02812">
    <property type="entry name" value="ELFV_dehydrog_N"/>
    <property type="match status" value="1"/>
</dbReference>
<dbReference type="InterPro" id="IPR014362">
    <property type="entry name" value="Glu_DH"/>
</dbReference>
<accession>M0LXK8</accession>
<comment type="subunit">
    <text evidence="2">Homohexamer.</text>
</comment>
<evidence type="ECO:0000256" key="5">
    <source>
        <dbReference type="PIRSR" id="PIRSR000185-3"/>
    </source>
</evidence>
<evidence type="ECO:0000256" key="3">
    <source>
        <dbReference type="ARBA" id="ARBA00023002"/>
    </source>
</evidence>
<protein>
    <recommendedName>
        <fullName evidence="4">Glutamate dehydrogenase</fullName>
    </recommendedName>
</protein>